<reference evidence="1" key="1">
    <citation type="journal article" name="DNA Res.">
        <title>The physiological potential of anammox bacteria as revealed by their core genome structure.</title>
        <authorList>
            <person name="Okubo T."/>
            <person name="Toyoda A."/>
            <person name="Fukuhara K."/>
            <person name="Uchiyama I."/>
            <person name="Harigaya Y."/>
            <person name="Kuroiwa M."/>
            <person name="Suzuki T."/>
            <person name="Murakami Y."/>
            <person name="Suwa Y."/>
            <person name="Takami H."/>
        </authorList>
    </citation>
    <scope>NUCLEOTIDE SEQUENCE</scope>
    <source>
        <strain evidence="1">317325-3</strain>
    </source>
</reference>
<evidence type="ECO:0000313" key="2">
    <source>
        <dbReference type="Proteomes" id="UP000662914"/>
    </source>
</evidence>
<dbReference type="Proteomes" id="UP000662914">
    <property type="component" value="Chromosome"/>
</dbReference>
<dbReference type="InterPro" id="IPR017850">
    <property type="entry name" value="Alkaline_phosphatase_core_sf"/>
</dbReference>
<name>A0A809RXB6_9PROT</name>
<dbReference type="Gene3D" id="3.40.720.10">
    <property type="entry name" value="Alkaline Phosphatase, subunit A"/>
    <property type="match status" value="1"/>
</dbReference>
<dbReference type="EMBL" id="AP021857">
    <property type="protein sequence ID" value="BBO20997.1"/>
    <property type="molecule type" value="Genomic_DNA"/>
</dbReference>
<evidence type="ECO:0000313" key="1">
    <source>
        <dbReference type="EMBL" id="BBO20997.1"/>
    </source>
</evidence>
<protein>
    <submittedName>
        <fullName evidence="1">Type I phosphodiesterase/nucleotide pyrophosphatase</fullName>
    </submittedName>
</protein>
<sequence length="389" mass="42271">MILPDYAGGSIVNLMRSLGDACGAAPPLPYVPLREEKVSPGDTARHIVLLVLDGLGYRYLQTAGRGSTLHGHLQGHLTSVFPSTTASAVTTFLSGLAPQQHALTGWHMYFSELDAIAAVLPLKPRGESAFGAPPEALPRRLFGYAPFVERIPRRSVFVTPQAIADSAFNRYHSRQAEVRSYRTLPELFAQIAAAVRSSPQPGYVYGYYAELDALAHAHGIDSPQVAAQFAALDEAFGAFLSAMAGSPTLIVACADHGFIDSPPERQIDLAQHPELAALLARPLCGEHRVAYCYLRPGAAPRFEDYVRVRLGGCLDLHTGSALIEQGWFGPGPADPRLASRVGEFVLVMRENWTLFDWLEGEKRHRQIGVHGGISEEEMRVPLIAVRCDA</sequence>
<organism evidence="1 2">
    <name type="scientific">Candidatus Desulfobacillus denitrificans</name>
    <dbReference type="NCBI Taxonomy" id="2608985"/>
    <lineage>
        <taxon>Bacteria</taxon>
        <taxon>Pseudomonadati</taxon>
        <taxon>Pseudomonadota</taxon>
        <taxon>Betaproteobacteria</taxon>
        <taxon>Candidatus Desulfobacillus</taxon>
    </lineage>
</organism>
<accession>A0A809RXB6</accession>
<dbReference type="InterPro" id="IPR002591">
    <property type="entry name" value="Phosphodiest/P_Trfase"/>
</dbReference>
<dbReference type="KEGG" id="ddz:DSYM_16960"/>
<dbReference type="AlphaFoldDB" id="A0A809RXB6"/>
<dbReference type="SUPFAM" id="SSF53649">
    <property type="entry name" value="Alkaline phosphatase-like"/>
    <property type="match status" value="1"/>
</dbReference>
<dbReference type="Pfam" id="PF01663">
    <property type="entry name" value="Phosphodiest"/>
    <property type="match status" value="1"/>
</dbReference>
<gene>
    <name evidence="1" type="ORF">DSYM_16960</name>
</gene>
<proteinExistence type="predicted"/>